<dbReference type="GO" id="GO:0005507">
    <property type="term" value="F:copper ion binding"/>
    <property type="evidence" value="ECO:0007669"/>
    <property type="project" value="InterPro"/>
</dbReference>
<dbReference type="CDD" id="cd13919">
    <property type="entry name" value="CuRO_HCO_II_like_5"/>
    <property type="match status" value="1"/>
</dbReference>
<evidence type="ECO:0000256" key="10">
    <source>
        <dbReference type="ARBA" id="ARBA00022982"/>
    </source>
</evidence>
<keyword evidence="5 18" id="KW-0349">Heme</keyword>
<comment type="function">
    <text evidence="15">Subunits I and II form the functional core of the enzyme complex. Electrons originating in cytochrome c are transferred via heme a and Cu(A) to the binuclear center formed by heme a3 and Cu(B).</text>
</comment>
<keyword evidence="23" id="KW-1185">Reference proteome</keyword>
<dbReference type="InterPro" id="IPR036257">
    <property type="entry name" value="Cyt_c_oxidase_su2_TM_sf"/>
</dbReference>
<evidence type="ECO:0000256" key="12">
    <source>
        <dbReference type="ARBA" id="ARBA00023004"/>
    </source>
</evidence>
<dbReference type="PANTHER" id="PTHR22888">
    <property type="entry name" value="CYTOCHROME C OXIDASE, SUBUNIT II"/>
    <property type="match status" value="1"/>
</dbReference>
<keyword evidence="6" id="KW-0679">Respiratory chain</keyword>
<feature type="domain" description="Cytochrome oxidase subunit II copper A binding" evidence="20">
    <location>
        <begin position="112"/>
        <end position="254"/>
    </location>
</feature>
<evidence type="ECO:0000256" key="5">
    <source>
        <dbReference type="ARBA" id="ARBA00022617"/>
    </source>
</evidence>
<dbReference type="NCBIfam" id="TIGR02866">
    <property type="entry name" value="CoxB"/>
    <property type="match status" value="1"/>
</dbReference>
<dbReference type="InterPro" id="IPR009056">
    <property type="entry name" value="Cyt_c-like_dom"/>
</dbReference>
<dbReference type="PROSITE" id="PS00078">
    <property type="entry name" value="COX2"/>
    <property type="match status" value="1"/>
</dbReference>
<evidence type="ECO:0000256" key="15">
    <source>
        <dbReference type="ARBA" id="ARBA00024688"/>
    </source>
</evidence>
<organism evidence="22 23">
    <name type="scientific">Pseudomaricurvus hydrocarbonicus</name>
    <dbReference type="NCBI Taxonomy" id="1470433"/>
    <lineage>
        <taxon>Bacteria</taxon>
        <taxon>Pseudomonadati</taxon>
        <taxon>Pseudomonadota</taxon>
        <taxon>Gammaproteobacteria</taxon>
        <taxon>Cellvibrionales</taxon>
        <taxon>Cellvibrionaceae</taxon>
        <taxon>Pseudomaricurvus</taxon>
    </lineage>
</organism>
<evidence type="ECO:0000256" key="4">
    <source>
        <dbReference type="ARBA" id="ARBA00022448"/>
    </source>
</evidence>
<dbReference type="GO" id="GO:0016020">
    <property type="term" value="C:membrane"/>
    <property type="evidence" value="ECO:0007669"/>
    <property type="project" value="UniProtKB-SubCell"/>
</dbReference>
<dbReference type="PANTHER" id="PTHR22888:SF9">
    <property type="entry name" value="CYTOCHROME C OXIDASE SUBUNIT 2"/>
    <property type="match status" value="1"/>
</dbReference>
<evidence type="ECO:0000256" key="16">
    <source>
        <dbReference type="ARBA" id="ARBA00031399"/>
    </source>
</evidence>
<dbReference type="Gene3D" id="1.10.760.10">
    <property type="entry name" value="Cytochrome c-like domain"/>
    <property type="match status" value="2"/>
</dbReference>
<comment type="catalytic activity">
    <reaction evidence="17">
        <text>4 Fe(II)-[cytochrome c] + O2 + 8 H(+)(in) = 4 Fe(III)-[cytochrome c] + 2 H2O + 4 H(+)(out)</text>
        <dbReference type="Rhea" id="RHEA:11436"/>
        <dbReference type="Rhea" id="RHEA-COMP:10350"/>
        <dbReference type="Rhea" id="RHEA-COMP:14399"/>
        <dbReference type="ChEBI" id="CHEBI:15377"/>
        <dbReference type="ChEBI" id="CHEBI:15378"/>
        <dbReference type="ChEBI" id="CHEBI:15379"/>
        <dbReference type="ChEBI" id="CHEBI:29033"/>
        <dbReference type="ChEBI" id="CHEBI:29034"/>
        <dbReference type="EC" id="7.1.1.9"/>
    </reaction>
</comment>
<dbReference type="PRINTS" id="PR01166">
    <property type="entry name" value="CYCOXIDASEII"/>
</dbReference>
<dbReference type="SUPFAM" id="SSF49503">
    <property type="entry name" value="Cupredoxins"/>
    <property type="match status" value="1"/>
</dbReference>
<feature type="transmembrane region" description="Helical" evidence="19">
    <location>
        <begin position="41"/>
        <end position="62"/>
    </location>
</feature>
<evidence type="ECO:0000256" key="2">
    <source>
        <dbReference type="ARBA" id="ARBA00007866"/>
    </source>
</evidence>
<dbReference type="PROSITE" id="PS50857">
    <property type="entry name" value="COX2_CUA"/>
    <property type="match status" value="1"/>
</dbReference>
<protein>
    <recommendedName>
        <fullName evidence="3">cytochrome-c oxidase</fullName>
        <ecNumber evidence="3">7.1.1.9</ecNumber>
    </recommendedName>
    <alternativeName>
        <fullName evidence="16">Cytochrome aa3 subunit 2</fullName>
    </alternativeName>
</protein>
<dbReference type="InterPro" id="IPR001505">
    <property type="entry name" value="Copper_CuA"/>
</dbReference>
<evidence type="ECO:0000313" key="23">
    <source>
        <dbReference type="Proteomes" id="UP000787472"/>
    </source>
</evidence>
<feature type="domain" description="Cytochrome c" evidence="21">
    <location>
        <begin position="267"/>
        <end position="354"/>
    </location>
</feature>
<evidence type="ECO:0000256" key="7">
    <source>
        <dbReference type="ARBA" id="ARBA00022692"/>
    </source>
</evidence>
<evidence type="ECO:0000256" key="19">
    <source>
        <dbReference type="SAM" id="Phobius"/>
    </source>
</evidence>
<keyword evidence="8 18" id="KW-0479">Metal-binding</keyword>
<evidence type="ECO:0000313" key="22">
    <source>
        <dbReference type="EMBL" id="NHO67026.1"/>
    </source>
</evidence>
<keyword evidence="4" id="KW-0813">Transport</keyword>
<evidence type="ECO:0000256" key="1">
    <source>
        <dbReference type="ARBA" id="ARBA00004141"/>
    </source>
</evidence>
<dbReference type="Pfam" id="PF00034">
    <property type="entry name" value="Cytochrom_C"/>
    <property type="match status" value="2"/>
</dbReference>
<dbReference type="GO" id="GO:0016491">
    <property type="term" value="F:oxidoreductase activity"/>
    <property type="evidence" value="ECO:0007669"/>
    <property type="project" value="UniProtKB-KW"/>
</dbReference>
<gene>
    <name evidence="22" type="primary">coxB</name>
    <name evidence="22" type="ORF">G8770_15855</name>
</gene>
<keyword evidence="14 19" id="KW-0472">Membrane</keyword>
<comment type="similarity">
    <text evidence="2">Belongs to the cytochrome c oxidase subunit 2 family.</text>
</comment>
<feature type="transmembrane region" description="Helical" evidence="19">
    <location>
        <begin position="83"/>
        <end position="105"/>
    </location>
</feature>
<dbReference type="RefSeq" id="WP_167188941.1">
    <property type="nucleotide sequence ID" value="NZ_JAAONZ010000013.1"/>
</dbReference>
<evidence type="ECO:0000256" key="18">
    <source>
        <dbReference type="PROSITE-ProRule" id="PRU00433"/>
    </source>
</evidence>
<dbReference type="AlphaFoldDB" id="A0A9E5MMM4"/>
<dbReference type="InterPro" id="IPR008972">
    <property type="entry name" value="Cupredoxin"/>
</dbReference>
<evidence type="ECO:0000256" key="9">
    <source>
        <dbReference type="ARBA" id="ARBA00022967"/>
    </source>
</evidence>
<comment type="subcellular location">
    <subcellularLocation>
        <location evidence="1">Membrane</location>
        <topology evidence="1">Multi-pass membrane protein</topology>
    </subcellularLocation>
</comment>
<dbReference type="Pfam" id="PF00116">
    <property type="entry name" value="COX2"/>
    <property type="match status" value="1"/>
</dbReference>
<evidence type="ECO:0000256" key="17">
    <source>
        <dbReference type="ARBA" id="ARBA00047816"/>
    </source>
</evidence>
<evidence type="ECO:0000256" key="6">
    <source>
        <dbReference type="ARBA" id="ARBA00022660"/>
    </source>
</evidence>
<keyword evidence="22" id="KW-0560">Oxidoreductase</keyword>
<evidence type="ECO:0000256" key="3">
    <source>
        <dbReference type="ARBA" id="ARBA00012949"/>
    </source>
</evidence>
<reference evidence="22" key="1">
    <citation type="submission" date="2020-03" db="EMBL/GenBank/DDBJ databases">
        <authorList>
            <person name="Guo F."/>
        </authorList>
    </citation>
    <scope>NUCLEOTIDE SEQUENCE</scope>
    <source>
        <strain evidence="22">JCM 30134</strain>
    </source>
</reference>
<dbReference type="Gene3D" id="2.60.40.420">
    <property type="entry name" value="Cupredoxins - blue copper proteins"/>
    <property type="match status" value="1"/>
</dbReference>
<keyword evidence="11 19" id="KW-1133">Transmembrane helix</keyword>
<dbReference type="SUPFAM" id="SSF81464">
    <property type="entry name" value="Cytochrome c oxidase subunit II-like, transmembrane region"/>
    <property type="match status" value="1"/>
</dbReference>
<keyword evidence="10" id="KW-0249">Electron transport</keyword>
<dbReference type="EMBL" id="JAAONZ010000013">
    <property type="protein sequence ID" value="NHO67026.1"/>
    <property type="molecule type" value="Genomic_DNA"/>
</dbReference>
<dbReference type="InterPro" id="IPR036909">
    <property type="entry name" value="Cyt_c-like_dom_sf"/>
</dbReference>
<dbReference type="EC" id="7.1.1.9" evidence="3"/>
<keyword evidence="12 18" id="KW-0408">Iron</keyword>
<proteinExistence type="inferred from homology"/>
<keyword evidence="7 19" id="KW-0812">Transmembrane</keyword>
<dbReference type="GO" id="GO:0020037">
    <property type="term" value="F:heme binding"/>
    <property type="evidence" value="ECO:0007669"/>
    <property type="project" value="InterPro"/>
</dbReference>
<sequence length="450" mass="49974">MKLAIALVILVALSLVFHFISPWWLTPIASNWGSIDDTIEITFWITGAVFVAVNLFLAYVVFRYRFQKNRRAHYEPENKKLEVWLTVITATGVCLMLAPGLVVWAKFVNPPTDAAELEVVAQQWQWGFRFPGEDQTLGKSDVRFISVTNPLGIDPKDPFAQDDIIIDNNELHLPINQAVKVWIRSKDVLHNFAVPQFRVKMDAVPGLVSSLWFTPEKIGRFDILCMELCGIAHHTMRGFVVVDSETDFQQWLSQQPTFASTQGGPVGDAVAGESLYALCSSCHGPRGEGNQALNAPRISGQSPHYLKRQLVYYKAGIRGRHPEDTYGQQMAAMAETLPDETAINDVVAYIQTLSSSTPAATLTGHRDKGQPLFVSCAACHGAQGQGRFSTSAPRLAGLQDWYLKRQLVNYQTGLRGAHAADNFGKQMTLMANMLSDEESMNNLLAYIQSL</sequence>
<keyword evidence="13" id="KW-0186">Copper</keyword>
<dbReference type="PROSITE" id="PS51007">
    <property type="entry name" value="CYTC"/>
    <property type="match status" value="2"/>
</dbReference>
<keyword evidence="9" id="KW-1278">Translocase</keyword>
<dbReference type="Proteomes" id="UP000787472">
    <property type="component" value="Unassembled WGS sequence"/>
</dbReference>
<dbReference type="Gene3D" id="1.10.287.90">
    <property type="match status" value="1"/>
</dbReference>
<dbReference type="InterPro" id="IPR002429">
    <property type="entry name" value="CcO_II-like_C"/>
</dbReference>
<evidence type="ECO:0000259" key="21">
    <source>
        <dbReference type="PROSITE" id="PS51007"/>
    </source>
</evidence>
<name>A0A9E5MMM4_9GAMM</name>
<evidence type="ECO:0000259" key="20">
    <source>
        <dbReference type="PROSITE" id="PS50857"/>
    </source>
</evidence>
<dbReference type="GO" id="GO:0004129">
    <property type="term" value="F:cytochrome-c oxidase activity"/>
    <property type="evidence" value="ECO:0007669"/>
    <property type="project" value="UniProtKB-EC"/>
</dbReference>
<comment type="caution">
    <text evidence="22">The sequence shown here is derived from an EMBL/GenBank/DDBJ whole genome shotgun (WGS) entry which is preliminary data.</text>
</comment>
<accession>A0A9E5MMM4</accession>
<dbReference type="InterPro" id="IPR045187">
    <property type="entry name" value="CcO_II"/>
</dbReference>
<feature type="domain" description="Cytochrome c" evidence="21">
    <location>
        <begin position="364"/>
        <end position="450"/>
    </location>
</feature>
<dbReference type="GO" id="GO:0042773">
    <property type="term" value="P:ATP synthesis coupled electron transport"/>
    <property type="evidence" value="ECO:0007669"/>
    <property type="project" value="TreeGrafter"/>
</dbReference>
<dbReference type="SUPFAM" id="SSF46626">
    <property type="entry name" value="Cytochrome c"/>
    <property type="match status" value="2"/>
</dbReference>
<evidence type="ECO:0000256" key="14">
    <source>
        <dbReference type="ARBA" id="ARBA00023136"/>
    </source>
</evidence>
<evidence type="ECO:0000256" key="8">
    <source>
        <dbReference type="ARBA" id="ARBA00022723"/>
    </source>
</evidence>
<dbReference type="InterPro" id="IPR014222">
    <property type="entry name" value="Cyt_c_oxidase_su2"/>
</dbReference>
<evidence type="ECO:0000256" key="13">
    <source>
        <dbReference type="ARBA" id="ARBA00023008"/>
    </source>
</evidence>
<evidence type="ECO:0000256" key="11">
    <source>
        <dbReference type="ARBA" id="ARBA00022989"/>
    </source>
</evidence>